<dbReference type="EMBL" id="MLFT02000012">
    <property type="protein sequence ID" value="PHT32092.1"/>
    <property type="molecule type" value="Genomic_DNA"/>
</dbReference>
<evidence type="ECO:0000313" key="3">
    <source>
        <dbReference type="Proteomes" id="UP000224567"/>
    </source>
</evidence>
<dbReference type="InterPro" id="IPR036465">
    <property type="entry name" value="vWFA_dom_sf"/>
</dbReference>
<dbReference type="InterPro" id="IPR007198">
    <property type="entry name" value="Ssl1-like"/>
</dbReference>
<dbReference type="Proteomes" id="UP000224567">
    <property type="component" value="Unassembled WGS sequence"/>
</dbReference>
<dbReference type="Pfam" id="PF04056">
    <property type="entry name" value="Ssl1"/>
    <property type="match status" value="1"/>
</dbReference>
<dbReference type="AlphaFoldDB" id="A0A2G2VGJ0"/>
<proteinExistence type="predicted"/>
<dbReference type="GO" id="GO:0006289">
    <property type="term" value="P:nucleotide-excision repair"/>
    <property type="evidence" value="ECO:0007669"/>
    <property type="project" value="TreeGrafter"/>
</dbReference>
<keyword evidence="3" id="KW-1185">Reference proteome</keyword>
<evidence type="ECO:0000313" key="2">
    <source>
        <dbReference type="EMBL" id="PHT32092.1"/>
    </source>
</evidence>
<dbReference type="STRING" id="33114.A0A2G2VGJ0"/>
<comment type="caution">
    <text evidence="2">The sequence shown here is derived from an EMBL/GenBank/DDBJ whole genome shotgun (WGS) entry which is preliminary data.</text>
</comment>
<reference evidence="2 3" key="1">
    <citation type="journal article" date="2017" name="Genome Biol.">
        <title>New reference genome sequences of hot pepper reveal the massive evolution of plant disease-resistance genes by retroduplication.</title>
        <authorList>
            <person name="Kim S."/>
            <person name="Park J."/>
            <person name="Yeom S.I."/>
            <person name="Kim Y.M."/>
            <person name="Seo E."/>
            <person name="Kim K.T."/>
            <person name="Kim M.S."/>
            <person name="Lee J.M."/>
            <person name="Cheong K."/>
            <person name="Shin H.S."/>
            <person name="Kim S.B."/>
            <person name="Han K."/>
            <person name="Lee J."/>
            <person name="Park M."/>
            <person name="Lee H.A."/>
            <person name="Lee H.Y."/>
            <person name="Lee Y."/>
            <person name="Oh S."/>
            <person name="Lee J.H."/>
            <person name="Choi E."/>
            <person name="Choi E."/>
            <person name="Lee S.E."/>
            <person name="Jeon J."/>
            <person name="Kim H."/>
            <person name="Choi G."/>
            <person name="Song H."/>
            <person name="Lee J."/>
            <person name="Lee S.C."/>
            <person name="Kwon J.K."/>
            <person name="Lee H.Y."/>
            <person name="Koo N."/>
            <person name="Hong Y."/>
            <person name="Kim R.W."/>
            <person name="Kang W.H."/>
            <person name="Huh J.H."/>
            <person name="Kang B.C."/>
            <person name="Yang T.J."/>
            <person name="Lee Y.H."/>
            <person name="Bennetzen J.L."/>
            <person name="Choi D."/>
        </authorList>
    </citation>
    <scope>NUCLEOTIDE SEQUENCE [LARGE SCALE GENOMIC DNA]</scope>
    <source>
        <strain evidence="3">cv. PBC81</strain>
    </source>
</reference>
<dbReference type="OrthoDB" id="284275at2759"/>
<dbReference type="PANTHER" id="PTHR12695:SF2">
    <property type="entry name" value="GENERAL TRANSCRIPTION FACTOR IIH SUBUNIT 2-RELATED"/>
    <property type="match status" value="1"/>
</dbReference>
<dbReference type="GO" id="GO:0005675">
    <property type="term" value="C:transcription factor TFIIH holo complex"/>
    <property type="evidence" value="ECO:0007669"/>
    <property type="project" value="TreeGrafter"/>
</dbReference>
<dbReference type="PANTHER" id="PTHR12695">
    <property type="entry name" value="GENERAL TRANSCRIPTION FACTOR IIH SUBUNIT 2"/>
    <property type="match status" value="1"/>
</dbReference>
<dbReference type="GO" id="GO:0006357">
    <property type="term" value="P:regulation of transcription by RNA polymerase II"/>
    <property type="evidence" value="ECO:0007669"/>
    <property type="project" value="TreeGrafter"/>
</dbReference>
<dbReference type="SUPFAM" id="SSF53300">
    <property type="entry name" value="vWA-like"/>
    <property type="match status" value="1"/>
</dbReference>
<reference evidence="3" key="2">
    <citation type="journal article" date="2017" name="J. Anim. Genet.">
        <title>Multiple reference genome sequences of hot pepper reveal the massive evolution of plant disease resistance genes by retroduplication.</title>
        <authorList>
            <person name="Kim S."/>
            <person name="Park J."/>
            <person name="Yeom S.-I."/>
            <person name="Kim Y.-M."/>
            <person name="Seo E."/>
            <person name="Kim K.-T."/>
            <person name="Kim M.-S."/>
            <person name="Lee J.M."/>
            <person name="Cheong K."/>
            <person name="Shin H.-S."/>
            <person name="Kim S.-B."/>
            <person name="Han K."/>
            <person name="Lee J."/>
            <person name="Park M."/>
            <person name="Lee H.-A."/>
            <person name="Lee H.-Y."/>
            <person name="Lee Y."/>
            <person name="Oh S."/>
            <person name="Lee J.H."/>
            <person name="Choi E."/>
            <person name="Choi E."/>
            <person name="Lee S.E."/>
            <person name="Jeon J."/>
            <person name="Kim H."/>
            <person name="Choi G."/>
            <person name="Song H."/>
            <person name="Lee J."/>
            <person name="Lee S.-C."/>
            <person name="Kwon J.-K."/>
            <person name="Lee H.-Y."/>
            <person name="Koo N."/>
            <person name="Hong Y."/>
            <person name="Kim R.W."/>
            <person name="Kang W.-H."/>
            <person name="Huh J.H."/>
            <person name="Kang B.-C."/>
            <person name="Yang T.-J."/>
            <person name="Lee Y.-H."/>
            <person name="Bennetzen J.L."/>
            <person name="Choi D."/>
        </authorList>
    </citation>
    <scope>NUCLEOTIDE SEQUENCE [LARGE SCALE GENOMIC DNA]</scope>
    <source>
        <strain evidence="3">cv. PBC81</strain>
    </source>
</reference>
<gene>
    <name evidence="2" type="ORF">CQW23_28429</name>
</gene>
<evidence type="ECO:0000259" key="1">
    <source>
        <dbReference type="Pfam" id="PF04056"/>
    </source>
</evidence>
<feature type="domain" description="Ssl1-like" evidence="1">
    <location>
        <begin position="1"/>
        <end position="151"/>
    </location>
</feature>
<accession>A0A2G2VGJ0</accession>
<organism evidence="2 3">
    <name type="scientific">Capsicum baccatum</name>
    <name type="common">Peruvian pepper</name>
    <dbReference type="NCBI Taxonomy" id="33114"/>
    <lineage>
        <taxon>Eukaryota</taxon>
        <taxon>Viridiplantae</taxon>
        <taxon>Streptophyta</taxon>
        <taxon>Embryophyta</taxon>
        <taxon>Tracheophyta</taxon>
        <taxon>Spermatophyta</taxon>
        <taxon>Magnoliopsida</taxon>
        <taxon>eudicotyledons</taxon>
        <taxon>Gunneridae</taxon>
        <taxon>Pentapetalae</taxon>
        <taxon>asterids</taxon>
        <taxon>lamiids</taxon>
        <taxon>Solanales</taxon>
        <taxon>Solanaceae</taxon>
        <taxon>Solanoideae</taxon>
        <taxon>Capsiceae</taxon>
        <taxon>Capsicum</taxon>
    </lineage>
</organism>
<name>A0A2G2VGJ0_CAPBA</name>
<sequence>MDYKPSQMVEASRQVEAFIREFFIQNPPSQIGLVILKDGAAHCLTNLGSSPEAHIKALMGKLGTSGDASLQNGLDLVRDLLNQIPSYGHLDVLILYSALSTCDLGDILETIQKCKASKLRCSVIGLFAELYICKHLCQETSGMYFVALDEVRNR</sequence>
<dbReference type="Gene3D" id="3.40.50.410">
    <property type="entry name" value="von Willebrand factor, type A domain"/>
    <property type="match status" value="1"/>
</dbReference>
<protein>
    <recommendedName>
        <fullName evidence="1">Ssl1-like domain-containing protein</fullName>
    </recommendedName>
</protein>